<evidence type="ECO:0000313" key="2">
    <source>
        <dbReference type="Proteomes" id="UP001556098"/>
    </source>
</evidence>
<reference evidence="1 2" key="1">
    <citation type="submission" date="2024-07" db="EMBL/GenBank/DDBJ databases">
        <title>Marimonas sp.nov., isolated from tidal-flat sediment.</title>
        <authorList>
            <person name="Jayan J.N."/>
            <person name="Lee S.S."/>
        </authorList>
    </citation>
    <scope>NUCLEOTIDE SEQUENCE [LARGE SCALE GENOMIC DNA]</scope>
    <source>
        <strain evidence="1 2">MJW-29</strain>
    </source>
</reference>
<dbReference type="Proteomes" id="UP001556098">
    <property type="component" value="Unassembled WGS sequence"/>
</dbReference>
<evidence type="ECO:0000313" key="1">
    <source>
        <dbReference type="EMBL" id="MEW9922325.1"/>
    </source>
</evidence>
<gene>
    <name evidence="1" type="ORF">AB2B41_22225</name>
</gene>
<dbReference type="EMBL" id="JBFNXX010000046">
    <property type="protein sequence ID" value="MEW9922325.1"/>
    <property type="molecule type" value="Genomic_DNA"/>
</dbReference>
<sequence length="140" mass="15748">MTVNNFNWRPIEPESDILLRDDEFSFQFSAAGHPRLFIRIEKPTDASELRVSDFLVSNDEIPLAAQAFQHAADKIGIKFAGRCIRASNISTSSNDADDRQAFEAAQTKFSSVLEHMLLIVDDCRLDRSGSRSFDIVLKVL</sequence>
<comment type="caution">
    <text evidence="1">The sequence shown here is derived from an EMBL/GenBank/DDBJ whole genome shotgun (WGS) entry which is preliminary data.</text>
</comment>
<dbReference type="RefSeq" id="WP_367880019.1">
    <property type="nucleotide sequence ID" value="NZ_JBFNXX010000046.1"/>
</dbReference>
<organism evidence="1 2">
    <name type="scientific">Sulfitobacter sediminis</name>
    <dbReference type="NCBI Taxonomy" id="3234186"/>
    <lineage>
        <taxon>Bacteria</taxon>
        <taxon>Pseudomonadati</taxon>
        <taxon>Pseudomonadota</taxon>
        <taxon>Alphaproteobacteria</taxon>
        <taxon>Rhodobacterales</taxon>
        <taxon>Roseobacteraceae</taxon>
        <taxon>Sulfitobacter</taxon>
    </lineage>
</organism>
<name>A0ABV3RTJ3_9RHOB</name>
<protein>
    <submittedName>
        <fullName evidence="1">Uncharacterized protein</fullName>
    </submittedName>
</protein>
<proteinExistence type="predicted"/>
<accession>A0ABV3RTJ3</accession>
<keyword evidence="2" id="KW-1185">Reference proteome</keyword>